<accession>A0A9D9I246</accession>
<evidence type="ECO:0000313" key="2">
    <source>
        <dbReference type="EMBL" id="MBO8463738.1"/>
    </source>
</evidence>
<dbReference type="NCBIfam" id="TIGR00254">
    <property type="entry name" value="GGDEF"/>
    <property type="match status" value="1"/>
</dbReference>
<reference evidence="2" key="1">
    <citation type="submission" date="2020-10" db="EMBL/GenBank/DDBJ databases">
        <authorList>
            <person name="Gilroy R."/>
        </authorList>
    </citation>
    <scope>NUCLEOTIDE SEQUENCE</scope>
    <source>
        <strain evidence="2">E3-2379</strain>
    </source>
</reference>
<dbReference type="AlphaFoldDB" id="A0A9D9I246"/>
<dbReference type="SMART" id="SM00267">
    <property type="entry name" value="GGDEF"/>
    <property type="match status" value="1"/>
</dbReference>
<feature type="non-terminal residue" evidence="2">
    <location>
        <position position="1"/>
    </location>
</feature>
<comment type="caution">
    <text evidence="2">The sequence shown here is derived from an EMBL/GenBank/DDBJ whole genome shotgun (WGS) entry which is preliminary data.</text>
</comment>
<dbReference type="Proteomes" id="UP000823618">
    <property type="component" value="Unassembled WGS sequence"/>
</dbReference>
<dbReference type="InterPro" id="IPR050469">
    <property type="entry name" value="Diguanylate_Cyclase"/>
</dbReference>
<proteinExistence type="predicted"/>
<name>A0A9D9I246_9FIRM</name>
<organism evidence="2 3">
    <name type="scientific">Candidatus Scybalomonas excrementavium</name>
    <dbReference type="NCBI Taxonomy" id="2840943"/>
    <lineage>
        <taxon>Bacteria</taxon>
        <taxon>Bacillati</taxon>
        <taxon>Bacillota</taxon>
        <taxon>Clostridia</taxon>
        <taxon>Lachnospirales</taxon>
        <taxon>Lachnospiraceae</taxon>
        <taxon>Lachnospiraceae incertae sedis</taxon>
        <taxon>Candidatus Scybalomonas</taxon>
    </lineage>
</organism>
<dbReference type="CDD" id="cd01949">
    <property type="entry name" value="GGDEF"/>
    <property type="match status" value="1"/>
</dbReference>
<evidence type="ECO:0000313" key="3">
    <source>
        <dbReference type="Proteomes" id="UP000823618"/>
    </source>
</evidence>
<dbReference type="InterPro" id="IPR000160">
    <property type="entry name" value="GGDEF_dom"/>
</dbReference>
<sequence length="266" mass="30832">DNINEDIAIFEYLKNINSVFFSKNTVELLNLNKKMLKELKSNPNQFEKYIDALIEQANEDDVVKSGEKYISLKVFKEEDEVYGVILDKTKEVLEVQEIKTQLERIGEKVYRDSMSGVYNREGLELLVRKALLERMQGILMIFDIDNFKAINDNEGHPKGDEVIIKFAQCLQMNFKENDIVARMGGDEFAVFIKDELFINIMKNKCEVVLEYLRGELREYYEKYHVSASIGVAYVSKGNHTYESLYNSADAALYIAKKTGKNTYYIN</sequence>
<feature type="domain" description="GGDEF" evidence="1">
    <location>
        <begin position="135"/>
        <end position="266"/>
    </location>
</feature>
<dbReference type="PROSITE" id="PS50887">
    <property type="entry name" value="GGDEF"/>
    <property type="match status" value="1"/>
</dbReference>
<evidence type="ECO:0000259" key="1">
    <source>
        <dbReference type="PROSITE" id="PS50887"/>
    </source>
</evidence>
<dbReference type="EMBL" id="JADIML010000203">
    <property type="protein sequence ID" value="MBO8463738.1"/>
    <property type="molecule type" value="Genomic_DNA"/>
</dbReference>
<protein>
    <submittedName>
        <fullName evidence="2">GGDEF domain-containing protein</fullName>
    </submittedName>
</protein>
<dbReference type="PANTHER" id="PTHR45138">
    <property type="entry name" value="REGULATORY COMPONENTS OF SENSORY TRANSDUCTION SYSTEM"/>
    <property type="match status" value="1"/>
</dbReference>
<dbReference type="InterPro" id="IPR043128">
    <property type="entry name" value="Rev_trsase/Diguanyl_cyclase"/>
</dbReference>
<dbReference type="GO" id="GO:0052621">
    <property type="term" value="F:diguanylate cyclase activity"/>
    <property type="evidence" value="ECO:0007669"/>
    <property type="project" value="TreeGrafter"/>
</dbReference>
<dbReference type="Gene3D" id="3.30.70.270">
    <property type="match status" value="1"/>
</dbReference>
<dbReference type="PANTHER" id="PTHR45138:SF9">
    <property type="entry name" value="DIGUANYLATE CYCLASE DGCM-RELATED"/>
    <property type="match status" value="1"/>
</dbReference>
<reference evidence="2" key="2">
    <citation type="journal article" date="2021" name="PeerJ">
        <title>Extensive microbial diversity within the chicken gut microbiome revealed by metagenomics and culture.</title>
        <authorList>
            <person name="Gilroy R."/>
            <person name="Ravi A."/>
            <person name="Getino M."/>
            <person name="Pursley I."/>
            <person name="Horton D.L."/>
            <person name="Alikhan N.F."/>
            <person name="Baker D."/>
            <person name="Gharbi K."/>
            <person name="Hall N."/>
            <person name="Watson M."/>
            <person name="Adriaenssens E.M."/>
            <person name="Foster-Nyarko E."/>
            <person name="Jarju S."/>
            <person name="Secka A."/>
            <person name="Antonio M."/>
            <person name="Oren A."/>
            <person name="Chaudhuri R.R."/>
            <person name="La Ragione R."/>
            <person name="Hildebrand F."/>
            <person name="Pallen M.J."/>
        </authorList>
    </citation>
    <scope>NUCLEOTIDE SEQUENCE</scope>
    <source>
        <strain evidence="2">E3-2379</strain>
    </source>
</reference>
<dbReference type="Pfam" id="PF00990">
    <property type="entry name" value="GGDEF"/>
    <property type="match status" value="1"/>
</dbReference>
<gene>
    <name evidence="2" type="ORF">IAC13_07400</name>
</gene>
<dbReference type="SUPFAM" id="SSF55073">
    <property type="entry name" value="Nucleotide cyclase"/>
    <property type="match status" value="1"/>
</dbReference>
<dbReference type="InterPro" id="IPR029787">
    <property type="entry name" value="Nucleotide_cyclase"/>
</dbReference>